<name>A0AAV4QGD0_9ARAC</name>
<dbReference type="EMBL" id="BPLQ01004339">
    <property type="protein sequence ID" value="GIY07416.1"/>
    <property type="molecule type" value="Genomic_DNA"/>
</dbReference>
<proteinExistence type="predicted"/>
<keyword evidence="2" id="KW-1185">Reference proteome</keyword>
<dbReference type="Proteomes" id="UP001054837">
    <property type="component" value="Unassembled WGS sequence"/>
</dbReference>
<evidence type="ECO:0000313" key="2">
    <source>
        <dbReference type="Proteomes" id="UP001054837"/>
    </source>
</evidence>
<evidence type="ECO:0000313" key="1">
    <source>
        <dbReference type="EMBL" id="GIY07416.1"/>
    </source>
</evidence>
<organism evidence="1 2">
    <name type="scientific">Caerostris darwini</name>
    <dbReference type="NCBI Taxonomy" id="1538125"/>
    <lineage>
        <taxon>Eukaryota</taxon>
        <taxon>Metazoa</taxon>
        <taxon>Ecdysozoa</taxon>
        <taxon>Arthropoda</taxon>
        <taxon>Chelicerata</taxon>
        <taxon>Arachnida</taxon>
        <taxon>Araneae</taxon>
        <taxon>Araneomorphae</taxon>
        <taxon>Entelegynae</taxon>
        <taxon>Araneoidea</taxon>
        <taxon>Araneidae</taxon>
        <taxon>Caerostris</taxon>
    </lineage>
</organism>
<comment type="caution">
    <text evidence="1">The sequence shown here is derived from an EMBL/GenBank/DDBJ whole genome shotgun (WGS) entry which is preliminary data.</text>
</comment>
<accession>A0AAV4QGD0</accession>
<dbReference type="AlphaFoldDB" id="A0AAV4QGD0"/>
<sequence length="289" mass="33632">MEGSTSENSVIDVSDVYNLDCCSTRDTNECNGIVAGQLFIRCLFATFYKKFTNIGLKNIEYDGEDLSTLSMKLIIIVKDYITYFRNNALSLVYQLPITILTEPERFMEFAYSVCKRLYNKPNWESKVQRFLLNSVFLIDILHQFQYISCHRVANAIPELMFQVFKDINLQVNSNDGGGLSALRIYFDFVIRNHPWRLSTMSDVLSLIGDAILKELEILKQSEQRNPTINNMMHMTLMSNMHRIMGQPPLLNDNVCPFCQCQCLNNYWIFTRCPNIEKLTLMEKFLLRND</sequence>
<protein>
    <submittedName>
        <fullName evidence="1">Uncharacterized protein</fullName>
    </submittedName>
</protein>
<gene>
    <name evidence="1" type="ORF">CDAR_622191</name>
</gene>
<reference evidence="1 2" key="1">
    <citation type="submission" date="2021-06" db="EMBL/GenBank/DDBJ databases">
        <title>Caerostris darwini draft genome.</title>
        <authorList>
            <person name="Kono N."/>
            <person name="Arakawa K."/>
        </authorList>
    </citation>
    <scope>NUCLEOTIDE SEQUENCE [LARGE SCALE GENOMIC DNA]</scope>
</reference>